<name>A0A0D6JID8_9HYPH</name>
<dbReference type="AlphaFoldDB" id="A0A0D6JID8"/>
<dbReference type="KEGG" id="fiy:BN1229_v1_3197"/>
<dbReference type="EMBL" id="LN829119">
    <property type="protein sequence ID" value="CPR21764.1"/>
    <property type="molecule type" value="Genomic_DNA"/>
</dbReference>
<gene>
    <name evidence="1" type="ORF">YBN1229_v1_3197</name>
</gene>
<keyword evidence="2" id="KW-1185">Reference proteome</keyword>
<evidence type="ECO:0000313" key="2">
    <source>
        <dbReference type="Proteomes" id="UP000033187"/>
    </source>
</evidence>
<protein>
    <submittedName>
        <fullName evidence="1">Uncharacterized protein</fullName>
    </submittedName>
</protein>
<sequence>MRCRDRADVRWSGVADVRSDPAVGHQHRAGFSAILRDCGGYGGGGERGQPHDAANGAGFRLNHPHRAAGAFTCGDDRLARRSYHSGAGAGVWRLLDVAITPAYGPQADPVSGKNMSVIRGEWNEVHPARFSKRTLTPHV</sequence>
<dbReference type="KEGG" id="fil:BN1229_v1_2716"/>
<evidence type="ECO:0000313" key="1">
    <source>
        <dbReference type="EMBL" id="CPR21764.1"/>
    </source>
</evidence>
<dbReference type="Proteomes" id="UP000033187">
    <property type="component" value="Chromosome 1"/>
</dbReference>
<reference evidence="2" key="1">
    <citation type="submission" date="2015-02" db="EMBL/GenBank/DDBJ databases">
        <authorList>
            <person name="Chooi Y.-H."/>
        </authorList>
    </citation>
    <scope>NUCLEOTIDE SEQUENCE [LARGE SCALE GENOMIC DNA]</scope>
    <source>
        <strain evidence="2">strain Y</strain>
    </source>
</reference>
<proteinExistence type="predicted"/>
<organism evidence="1 2">
    <name type="scientific">Candidatus Filomicrobium marinum</name>
    <dbReference type="NCBI Taxonomy" id="1608628"/>
    <lineage>
        <taxon>Bacteria</taxon>
        <taxon>Pseudomonadati</taxon>
        <taxon>Pseudomonadota</taxon>
        <taxon>Alphaproteobacteria</taxon>
        <taxon>Hyphomicrobiales</taxon>
        <taxon>Hyphomicrobiaceae</taxon>
        <taxon>Filomicrobium</taxon>
    </lineage>
</organism>
<accession>A0A0D6JID8</accession>